<feature type="non-terminal residue" evidence="1">
    <location>
        <position position="1"/>
    </location>
</feature>
<evidence type="ECO:0000313" key="2">
    <source>
        <dbReference type="Proteomes" id="UP001145114"/>
    </source>
</evidence>
<proteinExistence type="predicted"/>
<gene>
    <name evidence="1" type="ORF">EV182_004374</name>
</gene>
<keyword evidence="2" id="KW-1185">Reference proteome</keyword>
<protein>
    <submittedName>
        <fullName evidence="1">Uncharacterized protein</fullName>
    </submittedName>
</protein>
<comment type="caution">
    <text evidence="1">The sequence shown here is derived from an EMBL/GenBank/DDBJ whole genome shotgun (WGS) entry which is preliminary data.</text>
</comment>
<accession>A0ACC1HEX2</accession>
<organism evidence="1 2">
    <name type="scientific">Spiromyces aspiralis</name>
    <dbReference type="NCBI Taxonomy" id="68401"/>
    <lineage>
        <taxon>Eukaryota</taxon>
        <taxon>Fungi</taxon>
        <taxon>Fungi incertae sedis</taxon>
        <taxon>Zoopagomycota</taxon>
        <taxon>Kickxellomycotina</taxon>
        <taxon>Kickxellomycetes</taxon>
        <taxon>Kickxellales</taxon>
        <taxon>Kickxellaceae</taxon>
        <taxon>Spiromyces</taxon>
    </lineage>
</organism>
<evidence type="ECO:0000313" key="1">
    <source>
        <dbReference type="EMBL" id="KAJ1673886.1"/>
    </source>
</evidence>
<dbReference type="EMBL" id="JAMZIH010006471">
    <property type="protein sequence ID" value="KAJ1673886.1"/>
    <property type="molecule type" value="Genomic_DNA"/>
</dbReference>
<sequence>APPQQHTHDQFSQPQGYGANPIAQPPYQGLPTIPQQATGSYPQNPNQQQQHPNYAPLPSSAAATSTAAPYYHTQNI</sequence>
<name>A0ACC1HEX2_9FUNG</name>
<reference evidence="1" key="1">
    <citation type="submission" date="2022-06" db="EMBL/GenBank/DDBJ databases">
        <title>Phylogenomic reconstructions and comparative analyses of Kickxellomycotina fungi.</title>
        <authorList>
            <person name="Reynolds N.K."/>
            <person name="Stajich J.E."/>
            <person name="Barry K."/>
            <person name="Grigoriev I.V."/>
            <person name="Crous P."/>
            <person name="Smith M.E."/>
        </authorList>
    </citation>
    <scope>NUCLEOTIDE SEQUENCE</scope>
    <source>
        <strain evidence="1">RSA 2271</strain>
    </source>
</reference>
<dbReference type="Proteomes" id="UP001145114">
    <property type="component" value="Unassembled WGS sequence"/>
</dbReference>